<comment type="catalytic activity">
    <reaction evidence="7">
        <text>2 superoxide + 2 H(+) = H2O2 + O2</text>
        <dbReference type="Rhea" id="RHEA:20696"/>
        <dbReference type="ChEBI" id="CHEBI:15378"/>
        <dbReference type="ChEBI" id="CHEBI:15379"/>
        <dbReference type="ChEBI" id="CHEBI:16240"/>
        <dbReference type="ChEBI" id="CHEBI:18421"/>
        <dbReference type="EC" id="1.15.1.1"/>
    </reaction>
</comment>
<dbReference type="Proteomes" id="UP000247233">
    <property type="component" value="Unassembled WGS sequence"/>
</dbReference>
<evidence type="ECO:0000313" key="10">
    <source>
        <dbReference type="EMBL" id="PWY89729.1"/>
    </source>
</evidence>
<keyword evidence="11" id="KW-1185">Reference proteome</keyword>
<evidence type="ECO:0000256" key="7">
    <source>
        <dbReference type="ARBA" id="ARBA00049204"/>
    </source>
</evidence>
<evidence type="ECO:0000259" key="9">
    <source>
        <dbReference type="Pfam" id="PF00080"/>
    </source>
</evidence>
<evidence type="ECO:0000256" key="3">
    <source>
        <dbReference type="ARBA" id="ARBA00010457"/>
    </source>
</evidence>
<dbReference type="Pfam" id="PF00080">
    <property type="entry name" value="Sod_Cu"/>
    <property type="match status" value="1"/>
</dbReference>
<keyword evidence="8" id="KW-0732">Signal</keyword>
<reference evidence="10 11" key="1">
    <citation type="submission" date="2016-12" db="EMBL/GenBank/DDBJ databases">
        <title>The genomes of Aspergillus section Nigri reveals drivers in fungal speciation.</title>
        <authorList>
            <consortium name="DOE Joint Genome Institute"/>
            <person name="Vesth T.C."/>
            <person name="Nybo J."/>
            <person name="Theobald S."/>
            <person name="Brandl J."/>
            <person name="Frisvad J.C."/>
            <person name="Nielsen K.F."/>
            <person name="Lyhne E.K."/>
            <person name="Kogle M.E."/>
            <person name="Kuo A."/>
            <person name="Riley R."/>
            <person name="Clum A."/>
            <person name="Nolan M."/>
            <person name="Lipzen A."/>
            <person name="Salamov A."/>
            <person name="Henrissat B."/>
            <person name="Wiebenga A."/>
            <person name="De Vries R.P."/>
            <person name="Grigoriev I.V."/>
            <person name="Mortensen U.H."/>
            <person name="Andersen M.R."/>
            <person name="Baker S.E."/>
        </authorList>
    </citation>
    <scope>NUCLEOTIDE SEQUENCE [LARGE SCALE GENOMIC DNA]</scope>
    <source>
        <strain evidence="10 11">CBS 117.55</strain>
    </source>
</reference>
<dbReference type="GeneID" id="37069994"/>
<feature type="chain" id="PRO_5016448241" description="superoxide dismutase" evidence="8">
    <location>
        <begin position="19"/>
        <end position="186"/>
    </location>
</feature>
<dbReference type="RefSeq" id="XP_025402560.1">
    <property type="nucleotide sequence ID" value="XM_025547757.1"/>
</dbReference>
<sequence>MFSKTLLVSLGLAAAATATATATATNAPVTTDNTGLQYRAVLQPKDNTTVTGHITTYPGPSQVGLNFFVELWGIPDGEALSYHIHNLPVPEDGNCYSTGSHLDPYARGDATPCDIHAPQTCQVGDLSGKHGPAFAPDDEAFSTVYTDWFVSSLADDPAFLGNRSFVVHAPDNTRLACGNFAVWEGH</sequence>
<dbReference type="VEuPathDB" id="FungiDB:BO70DRAFT_426183"/>
<evidence type="ECO:0000256" key="6">
    <source>
        <dbReference type="ARBA" id="ARBA00022862"/>
    </source>
</evidence>
<evidence type="ECO:0000256" key="5">
    <source>
        <dbReference type="ARBA" id="ARBA00022525"/>
    </source>
</evidence>
<dbReference type="EC" id="1.15.1.1" evidence="4"/>
<evidence type="ECO:0000313" key="11">
    <source>
        <dbReference type="Proteomes" id="UP000247233"/>
    </source>
</evidence>
<dbReference type="FunFam" id="2.60.40.200:FF:000007">
    <property type="entry name" value="Cell surface Cu-only superoxide dismutase 5"/>
    <property type="match status" value="1"/>
</dbReference>
<dbReference type="GO" id="GO:0005576">
    <property type="term" value="C:extracellular region"/>
    <property type="evidence" value="ECO:0007669"/>
    <property type="project" value="UniProtKB-SubCell"/>
</dbReference>
<dbReference type="OrthoDB" id="159229at2759"/>
<organism evidence="10 11">
    <name type="scientific">Aspergillus heteromorphus CBS 117.55</name>
    <dbReference type="NCBI Taxonomy" id="1448321"/>
    <lineage>
        <taxon>Eukaryota</taxon>
        <taxon>Fungi</taxon>
        <taxon>Dikarya</taxon>
        <taxon>Ascomycota</taxon>
        <taxon>Pezizomycotina</taxon>
        <taxon>Eurotiomycetes</taxon>
        <taxon>Eurotiomycetidae</taxon>
        <taxon>Eurotiales</taxon>
        <taxon>Aspergillaceae</taxon>
        <taxon>Aspergillus</taxon>
        <taxon>Aspergillus subgen. Circumdati</taxon>
    </lineage>
</organism>
<dbReference type="PANTHER" id="PTHR20910:SF1">
    <property type="entry name" value="SUPEROXIDE DISMUTASE COPPER_ZINC BINDING DOMAIN-CONTAINING PROTEIN"/>
    <property type="match status" value="1"/>
</dbReference>
<dbReference type="AlphaFoldDB" id="A0A317WTS5"/>
<evidence type="ECO:0000256" key="8">
    <source>
        <dbReference type="SAM" id="SignalP"/>
    </source>
</evidence>
<evidence type="ECO:0000256" key="4">
    <source>
        <dbReference type="ARBA" id="ARBA00012682"/>
    </source>
</evidence>
<dbReference type="PANTHER" id="PTHR20910">
    <property type="entry name" value="AGAP001623-PA"/>
    <property type="match status" value="1"/>
</dbReference>
<dbReference type="InterPro" id="IPR036423">
    <property type="entry name" value="SOD-like_Cu/Zn_dom_sf"/>
</dbReference>
<accession>A0A317WTS5</accession>
<dbReference type="Gene3D" id="2.60.40.200">
    <property type="entry name" value="Superoxide dismutase, copper/zinc binding domain"/>
    <property type="match status" value="1"/>
</dbReference>
<comment type="similarity">
    <text evidence="3">Belongs to the Cu-Zn superoxide dismutase family.</text>
</comment>
<dbReference type="EMBL" id="MSFL01000003">
    <property type="protein sequence ID" value="PWY89729.1"/>
    <property type="molecule type" value="Genomic_DNA"/>
</dbReference>
<dbReference type="STRING" id="1448321.A0A317WTS5"/>
<dbReference type="InterPro" id="IPR053257">
    <property type="entry name" value="Cu-only_SOD"/>
</dbReference>
<keyword evidence="6" id="KW-0049">Antioxidant</keyword>
<feature type="signal peptide" evidence="8">
    <location>
        <begin position="1"/>
        <end position="18"/>
    </location>
</feature>
<gene>
    <name evidence="10" type="ORF">BO70DRAFT_426183</name>
</gene>
<name>A0A317WTS5_9EURO</name>
<dbReference type="InterPro" id="IPR001424">
    <property type="entry name" value="SOD_Cu_Zn_dom"/>
</dbReference>
<feature type="domain" description="Superoxide dismutase copper/zinc binding" evidence="9">
    <location>
        <begin position="51"/>
        <end position="172"/>
    </location>
</feature>
<dbReference type="GO" id="GO:0004784">
    <property type="term" value="F:superoxide dismutase activity"/>
    <property type="evidence" value="ECO:0007669"/>
    <property type="project" value="UniProtKB-EC"/>
</dbReference>
<protein>
    <recommendedName>
        <fullName evidence="4">superoxide dismutase</fullName>
        <ecNumber evidence="4">1.15.1.1</ecNumber>
    </recommendedName>
</protein>
<comment type="subcellular location">
    <subcellularLocation>
        <location evidence="1">Cell envelope</location>
    </subcellularLocation>
    <subcellularLocation>
        <location evidence="2">Secreted</location>
    </subcellularLocation>
</comment>
<keyword evidence="5" id="KW-0964">Secreted</keyword>
<evidence type="ECO:0000256" key="2">
    <source>
        <dbReference type="ARBA" id="ARBA00004613"/>
    </source>
</evidence>
<comment type="caution">
    <text evidence="10">The sequence shown here is derived from an EMBL/GenBank/DDBJ whole genome shotgun (WGS) entry which is preliminary data.</text>
</comment>
<evidence type="ECO:0000256" key="1">
    <source>
        <dbReference type="ARBA" id="ARBA00004196"/>
    </source>
</evidence>
<proteinExistence type="inferred from homology"/>
<dbReference type="SUPFAM" id="SSF49329">
    <property type="entry name" value="Cu,Zn superoxide dismutase-like"/>
    <property type="match status" value="1"/>
</dbReference>
<dbReference type="GO" id="GO:0046872">
    <property type="term" value="F:metal ion binding"/>
    <property type="evidence" value="ECO:0007669"/>
    <property type="project" value="InterPro"/>
</dbReference>